<dbReference type="SUPFAM" id="SSF55729">
    <property type="entry name" value="Acyl-CoA N-acyltransferases (Nat)"/>
    <property type="match status" value="1"/>
</dbReference>
<dbReference type="InterPro" id="IPR000182">
    <property type="entry name" value="GNAT_dom"/>
</dbReference>
<gene>
    <name evidence="1" type="ORF">Back11_16560</name>
</gene>
<accession>A0A3G9J3C3</accession>
<keyword evidence="1" id="KW-0808">Transferase</keyword>
<dbReference type="InterPro" id="IPR016181">
    <property type="entry name" value="Acyl_CoA_acyltransferase"/>
</dbReference>
<dbReference type="Proteomes" id="UP000275368">
    <property type="component" value="Chromosome"/>
</dbReference>
<dbReference type="PROSITE" id="PS51186">
    <property type="entry name" value="GNAT"/>
    <property type="match status" value="1"/>
</dbReference>
<dbReference type="Gene3D" id="3.40.630.30">
    <property type="match status" value="1"/>
</dbReference>
<evidence type="ECO:0000313" key="1">
    <source>
        <dbReference type="EMBL" id="BBH20311.1"/>
    </source>
</evidence>
<dbReference type="AlphaFoldDB" id="A0A3G9J3C3"/>
<dbReference type="OrthoDB" id="423921at2"/>
<reference evidence="1 2" key="1">
    <citation type="submission" date="2018-11" db="EMBL/GenBank/DDBJ databases">
        <title>Complete genome sequence of Paenibacillus baekrokdamisoli strain KCTC 33723.</title>
        <authorList>
            <person name="Kang S.W."/>
            <person name="Lee K.C."/>
            <person name="Kim K.K."/>
            <person name="Kim J.S."/>
            <person name="Kim D.S."/>
            <person name="Ko S.H."/>
            <person name="Yang S.H."/>
            <person name="Lee J.S."/>
        </authorList>
    </citation>
    <scope>NUCLEOTIDE SEQUENCE [LARGE SCALE GENOMIC DNA]</scope>
    <source>
        <strain evidence="1 2">KCTC 33723</strain>
    </source>
</reference>
<proteinExistence type="predicted"/>
<dbReference type="KEGG" id="pbk:Back11_16560"/>
<dbReference type="GO" id="GO:0016747">
    <property type="term" value="F:acyltransferase activity, transferring groups other than amino-acyl groups"/>
    <property type="evidence" value="ECO:0007669"/>
    <property type="project" value="InterPro"/>
</dbReference>
<dbReference type="Pfam" id="PF00583">
    <property type="entry name" value="Acetyltransf_1"/>
    <property type="match status" value="1"/>
</dbReference>
<organism evidence="1 2">
    <name type="scientific">Paenibacillus baekrokdamisoli</name>
    <dbReference type="NCBI Taxonomy" id="1712516"/>
    <lineage>
        <taxon>Bacteria</taxon>
        <taxon>Bacillati</taxon>
        <taxon>Bacillota</taxon>
        <taxon>Bacilli</taxon>
        <taxon>Bacillales</taxon>
        <taxon>Paenibacillaceae</taxon>
        <taxon>Paenibacillus</taxon>
    </lineage>
</organism>
<sequence length="154" mass="17595">MKVCTVSLEDAIQITRWKYSGKYSFYDYDDSPESIKELMDGTYFSLKREHNELIGFCCFGSNAQVPGGRQFNLYHEDQMLDLGLGMRPDLTGRGMGMLFLTTCMNYASETFPSHRLRLSVATFNKRAIALYTNAGFKPLTSFDNKGTEFLIMTR</sequence>
<keyword evidence="2" id="KW-1185">Reference proteome</keyword>
<dbReference type="RefSeq" id="WP_125655255.1">
    <property type="nucleotide sequence ID" value="NZ_AP019308.1"/>
</dbReference>
<evidence type="ECO:0000313" key="2">
    <source>
        <dbReference type="Proteomes" id="UP000275368"/>
    </source>
</evidence>
<dbReference type="EMBL" id="AP019308">
    <property type="protein sequence ID" value="BBH20311.1"/>
    <property type="molecule type" value="Genomic_DNA"/>
</dbReference>
<name>A0A3G9J3C3_9BACL</name>
<protein>
    <submittedName>
        <fullName evidence="1">N-acetyltransferase</fullName>
    </submittedName>
</protein>